<feature type="domain" description="HTH cro/C1-type" evidence="1">
    <location>
        <begin position="68"/>
        <end position="122"/>
    </location>
</feature>
<evidence type="ECO:0000259" key="1">
    <source>
        <dbReference type="PROSITE" id="PS50943"/>
    </source>
</evidence>
<dbReference type="InterPro" id="IPR001387">
    <property type="entry name" value="Cro/C1-type_HTH"/>
</dbReference>
<dbReference type="PROSITE" id="PS50943">
    <property type="entry name" value="HTH_CROC1"/>
    <property type="match status" value="1"/>
</dbReference>
<organism evidence="2 3">
    <name type="scientific">Methylobacterium hispanicum</name>
    <dbReference type="NCBI Taxonomy" id="270350"/>
    <lineage>
        <taxon>Bacteria</taxon>
        <taxon>Pseudomonadati</taxon>
        <taxon>Pseudomonadota</taxon>
        <taxon>Alphaproteobacteria</taxon>
        <taxon>Hyphomicrobiales</taxon>
        <taxon>Methylobacteriaceae</taxon>
        <taxon>Methylobacterium</taxon>
    </lineage>
</organism>
<comment type="caution">
    <text evidence="2">The sequence shown here is derived from an EMBL/GenBank/DDBJ whole genome shotgun (WGS) entry which is preliminary data.</text>
</comment>
<dbReference type="EMBL" id="BPQO01000017">
    <property type="protein sequence ID" value="GJD90320.1"/>
    <property type="molecule type" value="Genomic_DNA"/>
</dbReference>
<protein>
    <recommendedName>
        <fullName evidence="1">HTH cro/C1-type domain-containing protein</fullName>
    </recommendedName>
</protein>
<dbReference type="RefSeq" id="WP_066921218.1">
    <property type="nucleotide sequence ID" value="NZ_BPQO01000017.1"/>
</dbReference>
<dbReference type="CDD" id="cd00093">
    <property type="entry name" value="HTH_XRE"/>
    <property type="match status" value="1"/>
</dbReference>
<dbReference type="Pfam" id="PF13560">
    <property type="entry name" value="HTH_31"/>
    <property type="match status" value="1"/>
</dbReference>
<reference evidence="2" key="2">
    <citation type="submission" date="2021-08" db="EMBL/GenBank/DDBJ databases">
        <authorList>
            <person name="Tani A."/>
            <person name="Ola A."/>
            <person name="Ogura Y."/>
            <person name="Katsura K."/>
            <person name="Hayashi T."/>
        </authorList>
    </citation>
    <scope>NUCLEOTIDE SEQUENCE</scope>
    <source>
        <strain evidence="2">DSM 16372</strain>
    </source>
</reference>
<proteinExistence type="predicted"/>
<dbReference type="SUPFAM" id="SSF47413">
    <property type="entry name" value="lambda repressor-like DNA-binding domains"/>
    <property type="match status" value="1"/>
</dbReference>
<evidence type="ECO:0000313" key="2">
    <source>
        <dbReference type="EMBL" id="GJD90320.1"/>
    </source>
</evidence>
<accession>A0AAV4ZP44</accession>
<dbReference type="AlphaFoldDB" id="A0AAV4ZP44"/>
<name>A0AAV4ZP44_9HYPH</name>
<keyword evidence="3" id="KW-1185">Reference proteome</keyword>
<dbReference type="GO" id="GO:0003677">
    <property type="term" value="F:DNA binding"/>
    <property type="evidence" value="ECO:0007669"/>
    <property type="project" value="InterPro"/>
</dbReference>
<dbReference type="Proteomes" id="UP001055247">
    <property type="component" value="Unassembled WGS sequence"/>
</dbReference>
<sequence length="127" mass="13883">MTIVRTRTPSGEAIVILPEAEFERLRELAEDTLDARLVDASQERLRAGTEELLSEADLDALRAAPSPLAFWRARRGASVARLAQVCALDEDEISALERGVGTAEPAIYERLARVLDVDVEDLVPEAA</sequence>
<dbReference type="InterPro" id="IPR010982">
    <property type="entry name" value="Lambda_DNA-bd_dom_sf"/>
</dbReference>
<dbReference type="Gene3D" id="1.10.260.40">
    <property type="entry name" value="lambda repressor-like DNA-binding domains"/>
    <property type="match status" value="1"/>
</dbReference>
<reference evidence="2" key="1">
    <citation type="journal article" date="2016" name="Front. Microbiol.">
        <title>Genome Sequence of the Piezophilic, Mesophilic Sulfate-Reducing Bacterium Desulfovibrio indicus J2T.</title>
        <authorList>
            <person name="Cao J."/>
            <person name="Maignien L."/>
            <person name="Shao Z."/>
            <person name="Alain K."/>
            <person name="Jebbar M."/>
        </authorList>
    </citation>
    <scope>NUCLEOTIDE SEQUENCE</scope>
    <source>
        <strain evidence="2">DSM 16372</strain>
    </source>
</reference>
<gene>
    <name evidence="2" type="ORF">BHAOGJBA_3858</name>
</gene>
<evidence type="ECO:0000313" key="3">
    <source>
        <dbReference type="Proteomes" id="UP001055247"/>
    </source>
</evidence>